<sequence length="178" mass="20423">MSEQISDDRAAPESTPLFFALWPSPSEREALCAQQRLWRWPPGVRLTRPQRLHVTLHFLPQVPRERVAELLQAGEVPVEPFELSLASAGTWGGIAWLRPLAPPPALMALQQRLGEMLLRLGYTLDSRPYEPHVTLARDARRAQPPEGQPELRWHVEAYVLVESVLQPVPEYRVLREYR</sequence>
<organism evidence="3 4">
    <name type="scientific">Caldimonas brevitalea</name>
    <dbReference type="NCBI Taxonomy" id="413882"/>
    <lineage>
        <taxon>Bacteria</taxon>
        <taxon>Pseudomonadati</taxon>
        <taxon>Pseudomonadota</taxon>
        <taxon>Betaproteobacteria</taxon>
        <taxon>Burkholderiales</taxon>
        <taxon>Sphaerotilaceae</taxon>
        <taxon>Caldimonas</taxon>
    </lineage>
</organism>
<feature type="short sequence motif" description="HXTX 2" evidence="2">
    <location>
        <begin position="132"/>
        <end position="135"/>
    </location>
</feature>
<protein>
    <recommendedName>
        <fullName evidence="2">RNA 2',3'-cyclic phosphodiesterase</fullName>
        <shortName evidence="2">RNA 2',3'-CPDase</shortName>
        <ecNumber evidence="2">3.1.4.58</ecNumber>
    </recommendedName>
</protein>
<feature type="active site" description="Proton donor" evidence="2">
    <location>
        <position position="53"/>
    </location>
</feature>
<dbReference type="Proteomes" id="UP000035352">
    <property type="component" value="Chromosome"/>
</dbReference>
<feature type="short sequence motif" description="HXTX 1" evidence="2">
    <location>
        <begin position="53"/>
        <end position="56"/>
    </location>
</feature>
<dbReference type="GO" id="GO:0004113">
    <property type="term" value="F:2',3'-cyclic-nucleotide 3'-phosphodiesterase activity"/>
    <property type="evidence" value="ECO:0007669"/>
    <property type="project" value="InterPro"/>
</dbReference>
<evidence type="ECO:0000313" key="3">
    <source>
        <dbReference type="EMBL" id="AKJ30295.1"/>
    </source>
</evidence>
<dbReference type="Gene3D" id="3.90.1140.10">
    <property type="entry name" value="Cyclic phosphodiesterase"/>
    <property type="match status" value="1"/>
</dbReference>
<gene>
    <name evidence="3" type="primary">ligT</name>
    <name evidence="3" type="ORF">AAW51_3604</name>
</gene>
<keyword evidence="4" id="KW-1185">Reference proteome</keyword>
<name>A0A0G3BUW5_9BURK</name>
<dbReference type="PANTHER" id="PTHR35561">
    <property type="entry name" value="RNA 2',3'-CYCLIC PHOSPHODIESTERASE"/>
    <property type="match status" value="1"/>
</dbReference>
<dbReference type="InterPro" id="IPR009097">
    <property type="entry name" value="Cyclic_Pdiesterase"/>
</dbReference>
<dbReference type="EC" id="3.1.4.58" evidence="2"/>
<dbReference type="PANTHER" id="PTHR35561:SF1">
    <property type="entry name" value="RNA 2',3'-CYCLIC PHOSPHODIESTERASE"/>
    <property type="match status" value="1"/>
</dbReference>
<evidence type="ECO:0000313" key="4">
    <source>
        <dbReference type="Proteomes" id="UP000035352"/>
    </source>
</evidence>
<dbReference type="InterPro" id="IPR004175">
    <property type="entry name" value="RNA_CPDase"/>
</dbReference>
<dbReference type="NCBIfam" id="TIGR02258">
    <property type="entry name" value="2_5_ligase"/>
    <property type="match status" value="1"/>
</dbReference>
<accession>A0A0G3BUW5</accession>
<feature type="active site" description="Proton acceptor" evidence="2">
    <location>
        <position position="132"/>
    </location>
</feature>
<dbReference type="SUPFAM" id="SSF55144">
    <property type="entry name" value="LigT-like"/>
    <property type="match status" value="1"/>
</dbReference>
<evidence type="ECO:0000256" key="1">
    <source>
        <dbReference type="ARBA" id="ARBA00022801"/>
    </source>
</evidence>
<proteinExistence type="inferred from homology"/>
<dbReference type="GO" id="GO:0016874">
    <property type="term" value="F:ligase activity"/>
    <property type="evidence" value="ECO:0007669"/>
    <property type="project" value="UniProtKB-KW"/>
</dbReference>
<comment type="catalytic activity">
    <reaction evidence="2">
        <text>a 3'-end 2',3'-cyclophospho-ribonucleotide-RNA + H2O = a 3'-end 2'-phospho-ribonucleotide-RNA + H(+)</text>
        <dbReference type="Rhea" id="RHEA:11828"/>
        <dbReference type="Rhea" id="RHEA-COMP:10464"/>
        <dbReference type="Rhea" id="RHEA-COMP:17353"/>
        <dbReference type="ChEBI" id="CHEBI:15377"/>
        <dbReference type="ChEBI" id="CHEBI:15378"/>
        <dbReference type="ChEBI" id="CHEBI:83064"/>
        <dbReference type="ChEBI" id="CHEBI:173113"/>
        <dbReference type="EC" id="3.1.4.58"/>
    </reaction>
</comment>
<dbReference type="KEGG" id="pbh:AAW51_3604"/>
<comment type="function">
    <text evidence="2">Hydrolyzes RNA 2',3'-cyclic phosphodiester to an RNA 2'-phosphomonoester.</text>
</comment>
<comment type="similarity">
    <text evidence="2">Belongs to the 2H phosphoesterase superfamily. ThpR family.</text>
</comment>
<reference evidence="3 4" key="1">
    <citation type="submission" date="2015-05" db="EMBL/GenBank/DDBJ databases">
        <authorList>
            <person name="Tang B."/>
            <person name="Yu Y."/>
        </authorList>
    </citation>
    <scope>NUCLEOTIDE SEQUENCE [LARGE SCALE GENOMIC DNA]</scope>
    <source>
        <strain evidence="3 4">DSM 7029</strain>
    </source>
</reference>
<dbReference type="RefSeq" id="WP_047195695.1">
    <property type="nucleotide sequence ID" value="NZ_CP011371.1"/>
</dbReference>
<keyword evidence="1 2" id="KW-0378">Hydrolase</keyword>
<dbReference type="Pfam" id="PF13563">
    <property type="entry name" value="2_5_RNA_ligase2"/>
    <property type="match status" value="1"/>
</dbReference>
<keyword evidence="3" id="KW-0436">Ligase</keyword>
<dbReference type="AlphaFoldDB" id="A0A0G3BUW5"/>
<dbReference type="HAMAP" id="MF_01940">
    <property type="entry name" value="RNA_CPDase"/>
    <property type="match status" value="1"/>
</dbReference>
<dbReference type="STRING" id="413882.AAW51_3604"/>
<dbReference type="EMBL" id="CP011371">
    <property type="protein sequence ID" value="AKJ30295.1"/>
    <property type="molecule type" value="Genomic_DNA"/>
</dbReference>
<evidence type="ECO:0000256" key="2">
    <source>
        <dbReference type="HAMAP-Rule" id="MF_01940"/>
    </source>
</evidence>
<dbReference type="GO" id="GO:0008664">
    <property type="term" value="F:RNA 2',3'-cyclic 3'-phosphodiesterase activity"/>
    <property type="evidence" value="ECO:0007669"/>
    <property type="project" value="UniProtKB-EC"/>
</dbReference>